<dbReference type="STRING" id="112498.A0A2D3UZ88"/>
<dbReference type="OrthoDB" id="1667587at2759"/>
<comment type="similarity">
    <text evidence="4">Belongs to the WD repeat PROPPIN family.</text>
</comment>
<comment type="subcellular location">
    <subcellularLocation>
        <location evidence="1">Vacuole membrane</location>
        <topology evidence="1">Peripheral membrane protein</topology>
    </subcellularLocation>
</comment>
<evidence type="ECO:0000256" key="4">
    <source>
        <dbReference type="ARBA" id="ARBA00025740"/>
    </source>
</evidence>
<name>A0A2D3UZ88_9PEZI</name>
<dbReference type="Gene3D" id="2.130.10.10">
    <property type="entry name" value="YVTN repeat-like/Quinoprotein amine dehydrogenase"/>
    <property type="match status" value="1"/>
</dbReference>
<dbReference type="EMBL" id="FJUY01000006">
    <property type="protein sequence ID" value="CZT18530.1"/>
    <property type="molecule type" value="Genomic_DNA"/>
</dbReference>
<keyword evidence="2" id="KW-0853">WD repeat</keyword>
<proteinExistence type="inferred from homology"/>
<dbReference type="SUPFAM" id="SSF50978">
    <property type="entry name" value="WD40 repeat-like"/>
    <property type="match status" value="1"/>
</dbReference>
<protein>
    <submittedName>
        <fullName evidence="6">Uncharacterized protein</fullName>
    </submittedName>
</protein>
<sequence length="486" mass="52876">MNARSAIQPSNTPAVLSISISASRKRLVTGLSDGFRIFRMDNCLTTCQPKVSEGVSIATALDDRFSAYVSTHRQHDLGGPNVVVFYDSVFDKELSRFDLHEPILGLRLTTKWMAVVLAERTVLFQYQEIPSTSPSTGDVVLRAPNIIHSLHPTTSNPFALACLSNNLLVLPAQTAGQLQLISLKADNTTTKRIIRAHNSTLRCISLSQDGSLVATASEVGTLIRIFGTKSVDQVAEFRRGMDHAIVFNLAFSPGNRWVAATSDKGTLHLFDLRPTTPASSTVTKVESKHRKTPSYTYNTAGPGGRVGNPDRESSMSVQSSNMGRSSPSHGSVQEYYGLRPPPLSAVPPVHSSTFASSFKSSSFAPKIFKDSRSAASAPFYMGDEQANWQTGGPAYSWTTAPNGTRKRIANPVMGLPNEPSGRAVKGIMTFAPLDGKTEVEESAVVYVIGGGADARWEKFEMRRDAGGEWRLVNLGFRRFLTRQFAD</sequence>
<dbReference type="RefSeq" id="XP_023625420.1">
    <property type="nucleotide sequence ID" value="XM_023769652.1"/>
</dbReference>
<evidence type="ECO:0000313" key="7">
    <source>
        <dbReference type="Proteomes" id="UP000225277"/>
    </source>
</evidence>
<keyword evidence="3" id="KW-0677">Repeat</keyword>
<feature type="compositionally biased region" description="Polar residues" evidence="5">
    <location>
        <begin position="314"/>
        <end position="331"/>
    </location>
</feature>
<dbReference type="Proteomes" id="UP000225277">
    <property type="component" value="Unassembled WGS sequence"/>
</dbReference>
<keyword evidence="7" id="KW-1185">Reference proteome</keyword>
<gene>
    <name evidence="6" type="ORF">RCC_04375</name>
</gene>
<evidence type="ECO:0000256" key="2">
    <source>
        <dbReference type="ARBA" id="ARBA00022574"/>
    </source>
</evidence>
<dbReference type="PANTHER" id="PTHR11227">
    <property type="entry name" value="WD-REPEAT PROTEIN INTERACTING WITH PHOSPHOINOSIDES WIPI -RELATED"/>
    <property type="match status" value="1"/>
</dbReference>
<dbReference type="InterPro" id="IPR015943">
    <property type="entry name" value="WD40/YVTN_repeat-like_dom_sf"/>
</dbReference>
<feature type="region of interest" description="Disordered" evidence="5">
    <location>
        <begin position="280"/>
        <end position="331"/>
    </location>
</feature>
<reference evidence="6 7" key="1">
    <citation type="submission" date="2016-03" db="EMBL/GenBank/DDBJ databases">
        <authorList>
            <person name="Ploux O."/>
        </authorList>
    </citation>
    <scope>NUCLEOTIDE SEQUENCE [LARGE SCALE GENOMIC DNA]</scope>
    <source>
        <strain evidence="6 7">URUG2</strain>
    </source>
</reference>
<dbReference type="AlphaFoldDB" id="A0A2D3UZ88"/>
<dbReference type="GeneID" id="35599550"/>
<dbReference type="GO" id="GO:0005774">
    <property type="term" value="C:vacuolar membrane"/>
    <property type="evidence" value="ECO:0007669"/>
    <property type="project" value="UniProtKB-SubCell"/>
</dbReference>
<dbReference type="Pfam" id="PF21032">
    <property type="entry name" value="PROPPIN"/>
    <property type="match status" value="1"/>
</dbReference>
<evidence type="ECO:0000313" key="6">
    <source>
        <dbReference type="EMBL" id="CZT18530.1"/>
    </source>
</evidence>
<dbReference type="SMART" id="SM00320">
    <property type="entry name" value="WD40"/>
    <property type="match status" value="3"/>
</dbReference>
<dbReference type="InterPro" id="IPR001680">
    <property type="entry name" value="WD40_rpt"/>
</dbReference>
<dbReference type="InterPro" id="IPR048720">
    <property type="entry name" value="PROPPIN"/>
</dbReference>
<evidence type="ECO:0000256" key="1">
    <source>
        <dbReference type="ARBA" id="ARBA00004148"/>
    </source>
</evidence>
<dbReference type="InterPro" id="IPR036322">
    <property type="entry name" value="WD40_repeat_dom_sf"/>
</dbReference>
<evidence type="ECO:0000256" key="3">
    <source>
        <dbReference type="ARBA" id="ARBA00022737"/>
    </source>
</evidence>
<accession>A0A2D3UZ88</accession>
<evidence type="ECO:0000256" key="5">
    <source>
        <dbReference type="SAM" id="MobiDB-lite"/>
    </source>
</evidence>
<organism evidence="6 7">
    <name type="scientific">Ramularia collo-cygni</name>
    <dbReference type="NCBI Taxonomy" id="112498"/>
    <lineage>
        <taxon>Eukaryota</taxon>
        <taxon>Fungi</taxon>
        <taxon>Dikarya</taxon>
        <taxon>Ascomycota</taxon>
        <taxon>Pezizomycotina</taxon>
        <taxon>Dothideomycetes</taxon>
        <taxon>Dothideomycetidae</taxon>
        <taxon>Mycosphaerellales</taxon>
        <taxon>Mycosphaerellaceae</taxon>
        <taxon>Ramularia</taxon>
    </lineage>
</organism>